<dbReference type="OrthoDB" id="6506543at2"/>
<feature type="transmembrane region" description="Helical" evidence="2">
    <location>
        <begin position="47"/>
        <end position="73"/>
    </location>
</feature>
<reference evidence="3 4" key="1">
    <citation type="submission" date="2017-12" db="EMBL/GenBank/DDBJ databases">
        <title>Characterization of six clinical isolates of Enterochimera gen. nov., a novel genus of the Yersiniaciae family and the three species Enterochimera arupensis sp. nov., Enterochimera coloradensis sp. nov, and Enterochimera californica sp. nov.</title>
        <authorList>
            <person name="Rossi A."/>
            <person name="Fisher M."/>
        </authorList>
    </citation>
    <scope>NUCLEOTIDE SEQUENCE [LARGE SCALE GENOMIC DNA]</scope>
    <source>
        <strain evidence="3 4">2016Iso1</strain>
    </source>
</reference>
<feature type="region of interest" description="Disordered" evidence="1">
    <location>
        <begin position="1"/>
        <end position="24"/>
    </location>
</feature>
<feature type="compositionally biased region" description="Basic residues" evidence="1">
    <location>
        <begin position="9"/>
        <end position="19"/>
    </location>
</feature>
<gene>
    <name evidence="3" type="ORF">CYR34_01510</name>
</gene>
<evidence type="ECO:0000313" key="3">
    <source>
        <dbReference type="EMBL" id="PLR53297.1"/>
    </source>
</evidence>
<evidence type="ECO:0000256" key="1">
    <source>
        <dbReference type="SAM" id="MobiDB-lite"/>
    </source>
</evidence>
<evidence type="ECO:0000313" key="4">
    <source>
        <dbReference type="Proteomes" id="UP000234626"/>
    </source>
</evidence>
<accession>A0A2N5ET71</accession>
<comment type="caution">
    <text evidence="3">The sequence shown here is derived from an EMBL/GenBank/DDBJ whole genome shotgun (WGS) entry which is preliminary data.</text>
</comment>
<keyword evidence="2" id="KW-0472">Membrane</keyword>
<organism evidence="3 4">
    <name type="scientific">Chimaeribacter arupi</name>
    <dbReference type="NCBI Taxonomy" id="2060066"/>
    <lineage>
        <taxon>Bacteria</taxon>
        <taxon>Pseudomonadati</taxon>
        <taxon>Pseudomonadota</taxon>
        <taxon>Gammaproteobacteria</taxon>
        <taxon>Enterobacterales</taxon>
        <taxon>Yersiniaceae</taxon>
        <taxon>Chimaeribacter</taxon>
    </lineage>
</organism>
<keyword evidence="2" id="KW-1133">Transmembrane helix</keyword>
<keyword evidence="2" id="KW-0812">Transmembrane</keyword>
<dbReference type="Proteomes" id="UP000234626">
    <property type="component" value="Unassembled WGS sequence"/>
</dbReference>
<name>A0A2N5ET71_9GAMM</name>
<dbReference type="RefSeq" id="WP_072925264.1">
    <property type="nucleotide sequence ID" value="NZ_CP119395.1"/>
</dbReference>
<keyword evidence="4" id="KW-1185">Reference proteome</keyword>
<dbReference type="AlphaFoldDB" id="A0A2N5ET71"/>
<protein>
    <submittedName>
        <fullName evidence="3">Uncharacterized protein</fullName>
    </submittedName>
</protein>
<evidence type="ECO:0000256" key="2">
    <source>
        <dbReference type="SAM" id="Phobius"/>
    </source>
</evidence>
<proteinExistence type="predicted"/>
<dbReference type="EMBL" id="PJZK01000001">
    <property type="protein sequence ID" value="PLR53297.1"/>
    <property type="molecule type" value="Genomic_DNA"/>
</dbReference>
<sequence>MNAQEKSSPHPRAKRHRSPLARLSKAVKSGWQRSTLPARGVNALKKIANALVLTLIMVSVVVIDVVATLMHALCRLFGGRSMRDVGHHAP</sequence>